<gene>
    <name evidence="1" type="ORF">ENR15_21395</name>
</gene>
<organism evidence="1">
    <name type="scientific">Planktothricoides sp. SpSt-374</name>
    <dbReference type="NCBI Taxonomy" id="2282167"/>
    <lineage>
        <taxon>Bacteria</taxon>
        <taxon>Bacillati</taxon>
        <taxon>Cyanobacteriota</taxon>
        <taxon>Cyanophyceae</taxon>
        <taxon>Oscillatoriophycideae</taxon>
        <taxon>Oscillatoriales</taxon>
        <taxon>Oscillatoriaceae</taxon>
        <taxon>Planktothricoides</taxon>
    </lineage>
</organism>
<name>A0A7C3ZN46_9CYAN</name>
<protein>
    <submittedName>
        <fullName evidence="1">Uncharacterized protein</fullName>
    </submittedName>
</protein>
<dbReference type="AlphaFoldDB" id="A0A7C3ZN46"/>
<sequence>MGRSDGQPLPGWRSCATMATSRSVASTARSDTGFCTTTGGVSLRMVSASPDGFSNCACSERSCISISGKNRWVTLIRTP</sequence>
<reference evidence="1" key="1">
    <citation type="journal article" date="2020" name="mSystems">
        <title>Genome- and Community-Level Interaction Insights into Carbon Utilization and Element Cycling Functions of Hydrothermarchaeota in Hydrothermal Sediment.</title>
        <authorList>
            <person name="Zhou Z."/>
            <person name="Liu Y."/>
            <person name="Xu W."/>
            <person name="Pan J."/>
            <person name="Luo Z.H."/>
            <person name="Li M."/>
        </authorList>
    </citation>
    <scope>NUCLEOTIDE SEQUENCE [LARGE SCALE GENOMIC DNA]</scope>
    <source>
        <strain evidence="1">SpSt-374</strain>
    </source>
</reference>
<proteinExistence type="predicted"/>
<dbReference type="EMBL" id="DSPX01000216">
    <property type="protein sequence ID" value="HGG03122.1"/>
    <property type="molecule type" value="Genomic_DNA"/>
</dbReference>
<accession>A0A7C3ZN46</accession>
<evidence type="ECO:0000313" key="1">
    <source>
        <dbReference type="EMBL" id="HGG03122.1"/>
    </source>
</evidence>
<comment type="caution">
    <text evidence="1">The sequence shown here is derived from an EMBL/GenBank/DDBJ whole genome shotgun (WGS) entry which is preliminary data.</text>
</comment>